<dbReference type="CDD" id="cd02233">
    <property type="entry name" value="cupin_HNL-like"/>
    <property type="match status" value="1"/>
</dbReference>
<dbReference type="EMBL" id="FCNX02000011">
    <property type="protein sequence ID" value="SAK84158.1"/>
    <property type="molecule type" value="Genomic_DNA"/>
</dbReference>
<name>A0A158CPB4_9BURK</name>
<protein>
    <submittedName>
        <fullName evidence="3">Germin subfamily 1 member 15</fullName>
    </submittedName>
</protein>
<evidence type="ECO:0000313" key="4">
    <source>
        <dbReference type="Proteomes" id="UP000054903"/>
    </source>
</evidence>
<evidence type="ECO:0000259" key="2">
    <source>
        <dbReference type="Pfam" id="PF07883"/>
    </source>
</evidence>
<organism evidence="3 4">
    <name type="scientific">Caballeronia fortuita</name>
    <dbReference type="NCBI Taxonomy" id="1777138"/>
    <lineage>
        <taxon>Bacteria</taxon>
        <taxon>Pseudomonadati</taxon>
        <taxon>Pseudomonadota</taxon>
        <taxon>Betaproteobacteria</taxon>
        <taxon>Burkholderiales</taxon>
        <taxon>Burkholderiaceae</taxon>
        <taxon>Caballeronia</taxon>
    </lineage>
</organism>
<reference evidence="3" key="1">
    <citation type="submission" date="2016-01" db="EMBL/GenBank/DDBJ databases">
        <authorList>
            <person name="Peeters C."/>
        </authorList>
    </citation>
    <scope>NUCLEOTIDE SEQUENCE</scope>
    <source>
        <strain evidence="3">LMG 29320</strain>
    </source>
</reference>
<dbReference type="Gene3D" id="2.60.120.10">
    <property type="entry name" value="Jelly Rolls"/>
    <property type="match status" value="1"/>
</dbReference>
<dbReference type="InterPro" id="IPR011051">
    <property type="entry name" value="RmlC_Cupin_sf"/>
</dbReference>
<keyword evidence="1" id="KW-0732">Signal</keyword>
<sequence>MIRLSASIIVTAMFCVSLAASAVADESPAITIAHAGSQPSVPGGNQRFSGPVRIEPLIQSVSRSHLSGVMVTFEPGARTAWHTHPLGQTLIVMWGTGWIRQWGQERREILAGNVVSISAGVKHWHGATATAGMTHIALQEALDGKNVDRLEQVTDEQYRYP</sequence>
<evidence type="ECO:0000256" key="1">
    <source>
        <dbReference type="SAM" id="SignalP"/>
    </source>
</evidence>
<gene>
    <name evidence="3" type="ORF">AWB77_04370</name>
</gene>
<dbReference type="InterPro" id="IPR014710">
    <property type="entry name" value="RmlC-like_jellyroll"/>
</dbReference>
<keyword evidence="4" id="KW-1185">Reference proteome</keyword>
<dbReference type="PANTHER" id="PTHR43698:SF1">
    <property type="entry name" value="BLL4564 PROTEIN"/>
    <property type="match status" value="1"/>
</dbReference>
<dbReference type="InterPro" id="IPR013096">
    <property type="entry name" value="Cupin_2"/>
</dbReference>
<dbReference type="SUPFAM" id="SSF51182">
    <property type="entry name" value="RmlC-like cupins"/>
    <property type="match status" value="1"/>
</dbReference>
<feature type="signal peptide" evidence="1">
    <location>
        <begin position="1"/>
        <end position="19"/>
    </location>
</feature>
<accession>A0A158CPB4</accession>
<dbReference type="AlphaFoldDB" id="A0A158CPB4"/>
<feature type="chain" id="PRO_5007623179" evidence="1">
    <location>
        <begin position="20"/>
        <end position="161"/>
    </location>
</feature>
<comment type="caution">
    <text evidence="3">The sequence shown here is derived from an EMBL/GenBank/DDBJ whole genome shotgun (WGS) entry which is preliminary data.</text>
</comment>
<dbReference type="InterPro" id="IPR047263">
    <property type="entry name" value="HNL-like_cupin"/>
</dbReference>
<evidence type="ECO:0000313" key="3">
    <source>
        <dbReference type="EMBL" id="SAK84158.1"/>
    </source>
</evidence>
<dbReference type="PANTHER" id="PTHR43698">
    <property type="entry name" value="RIBD C-TERMINAL DOMAIN CONTAINING PROTEIN"/>
    <property type="match status" value="1"/>
</dbReference>
<dbReference type="Pfam" id="PF07883">
    <property type="entry name" value="Cupin_2"/>
    <property type="match status" value="1"/>
</dbReference>
<feature type="domain" description="Cupin type-2" evidence="2">
    <location>
        <begin position="70"/>
        <end position="130"/>
    </location>
</feature>
<proteinExistence type="predicted"/>
<dbReference type="Proteomes" id="UP000054903">
    <property type="component" value="Unassembled WGS sequence"/>
</dbReference>
<dbReference type="STRING" id="1777138.AWB77_04370"/>